<dbReference type="AlphaFoldDB" id="A0A2P2IZA8"/>
<name>A0A2P2IZA8_RHIMU</name>
<accession>A0A2P2IZA8</accession>
<proteinExistence type="predicted"/>
<organism evidence="1">
    <name type="scientific">Rhizophora mucronata</name>
    <name type="common">Asiatic mangrove</name>
    <dbReference type="NCBI Taxonomy" id="61149"/>
    <lineage>
        <taxon>Eukaryota</taxon>
        <taxon>Viridiplantae</taxon>
        <taxon>Streptophyta</taxon>
        <taxon>Embryophyta</taxon>
        <taxon>Tracheophyta</taxon>
        <taxon>Spermatophyta</taxon>
        <taxon>Magnoliopsida</taxon>
        <taxon>eudicotyledons</taxon>
        <taxon>Gunneridae</taxon>
        <taxon>Pentapetalae</taxon>
        <taxon>rosids</taxon>
        <taxon>fabids</taxon>
        <taxon>Malpighiales</taxon>
        <taxon>Rhizophoraceae</taxon>
        <taxon>Rhizophora</taxon>
    </lineage>
</organism>
<evidence type="ECO:0000313" key="1">
    <source>
        <dbReference type="EMBL" id="MBW86532.1"/>
    </source>
</evidence>
<dbReference type="EMBL" id="GGEC01006049">
    <property type="protein sequence ID" value="MBW86532.1"/>
    <property type="molecule type" value="Transcribed_RNA"/>
</dbReference>
<protein>
    <submittedName>
        <fullName evidence="1">Uncharacterized protein</fullName>
    </submittedName>
</protein>
<sequence>MSHGLLGKSLPFGIEEALSAYTTYIHSVLCVPHNWYSSCYSYIFCWYVVALLTKYCLCS</sequence>
<reference evidence="1" key="1">
    <citation type="submission" date="2018-02" db="EMBL/GenBank/DDBJ databases">
        <title>Rhizophora mucronata_Transcriptome.</title>
        <authorList>
            <person name="Meera S.P."/>
            <person name="Sreeshan A."/>
            <person name="Augustine A."/>
        </authorList>
    </citation>
    <scope>NUCLEOTIDE SEQUENCE</scope>
    <source>
        <tissue evidence="1">Leaf</tissue>
    </source>
</reference>